<evidence type="ECO:0000313" key="2">
    <source>
        <dbReference type="Proteomes" id="UP000199002"/>
    </source>
</evidence>
<name>A0A1H4C355_9BURK</name>
<dbReference type="STRING" id="592050.SAMN05421875_11712"/>
<keyword evidence="2" id="KW-1185">Reference proteome</keyword>
<evidence type="ECO:0000313" key="1">
    <source>
        <dbReference type="EMBL" id="SEA54770.1"/>
    </source>
</evidence>
<protein>
    <submittedName>
        <fullName evidence="1">Uncharacterized protein</fullName>
    </submittedName>
</protein>
<proteinExistence type="predicted"/>
<reference evidence="2" key="1">
    <citation type="submission" date="2016-10" db="EMBL/GenBank/DDBJ databases">
        <authorList>
            <person name="Varghese N."/>
            <person name="Submissions S."/>
        </authorList>
    </citation>
    <scope>NUCLEOTIDE SEQUENCE [LARGE SCALE GENOMIC DNA]</scope>
    <source>
        <strain evidence="2">DSM 25157</strain>
    </source>
</reference>
<accession>A0A1H4C355</accession>
<organism evidence="1 2">
    <name type="scientific">Acidovorax soli</name>
    <dbReference type="NCBI Taxonomy" id="592050"/>
    <lineage>
        <taxon>Bacteria</taxon>
        <taxon>Pseudomonadati</taxon>
        <taxon>Pseudomonadota</taxon>
        <taxon>Betaproteobacteria</taxon>
        <taxon>Burkholderiales</taxon>
        <taxon>Comamonadaceae</taxon>
        <taxon>Acidovorax</taxon>
    </lineage>
</organism>
<sequence length="33" mass="3607">MKGPVPGNWMGQGAETVQALRICQGPQFYNEQA</sequence>
<dbReference type="Proteomes" id="UP000199002">
    <property type="component" value="Unassembled WGS sequence"/>
</dbReference>
<gene>
    <name evidence="1" type="ORF">SAMN05421875_11712</name>
</gene>
<dbReference type="EMBL" id="FNQJ01000017">
    <property type="protein sequence ID" value="SEA54770.1"/>
    <property type="molecule type" value="Genomic_DNA"/>
</dbReference>
<dbReference type="AlphaFoldDB" id="A0A1H4C355"/>